<dbReference type="SUPFAM" id="SSF55781">
    <property type="entry name" value="GAF domain-like"/>
    <property type="match status" value="1"/>
</dbReference>
<feature type="domain" description="Histidine kinase" evidence="12">
    <location>
        <begin position="1001"/>
        <end position="1214"/>
    </location>
</feature>
<organism evidence="16 17">
    <name type="scientific">Thiocapsa roseopersicina</name>
    <dbReference type="NCBI Taxonomy" id="1058"/>
    <lineage>
        <taxon>Bacteria</taxon>
        <taxon>Pseudomonadati</taxon>
        <taxon>Pseudomonadota</taxon>
        <taxon>Gammaproteobacteria</taxon>
        <taxon>Chromatiales</taxon>
        <taxon>Chromatiaceae</taxon>
        <taxon>Thiocapsa</taxon>
    </lineage>
</organism>
<dbReference type="Gene3D" id="3.30.450.40">
    <property type="match status" value="1"/>
</dbReference>
<evidence type="ECO:0000256" key="11">
    <source>
        <dbReference type="SAM" id="Phobius"/>
    </source>
</evidence>
<dbReference type="InterPro" id="IPR042240">
    <property type="entry name" value="CHASE_sf"/>
</dbReference>
<dbReference type="GO" id="GO:0016020">
    <property type="term" value="C:membrane"/>
    <property type="evidence" value="ECO:0007669"/>
    <property type="project" value="UniProtKB-SubCell"/>
</dbReference>
<dbReference type="CDD" id="cd00082">
    <property type="entry name" value="HisKA"/>
    <property type="match status" value="1"/>
</dbReference>
<dbReference type="PANTHER" id="PTHR43304:SF1">
    <property type="entry name" value="PAC DOMAIN-CONTAINING PROTEIN"/>
    <property type="match status" value="1"/>
</dbReference>
<dbReference type="Pfam" id="PF13185">
    <property type="entry name" value="GAF_2"/>
    <property type="match status" value="1"/>
</dbReference>
<dbReference type="PRINTS" id="PR00344">
    <property type="entry name" value="BCTRLSENSOR"/>
</dbReference>
<dbReference type="GO" id="GO:0000155">
    <property type="term" value="F:phosphorelay sensor kinase activity"/>
    <property type="evidence" value="ECO:0007669"/>
    <property type="project" value="InterPro"/>
</dbReference>
<comment type="subcellular location">
    <subcellularLocation>
        <location evidence="2">Membrane</location>
    </subcellularLocation>
</comment>
<accession>A0A1H3DL64</accession>
<dbReference type="Gene3D" id="3.30.450.20">
    <property type="entry name" value="PAS domain"/>
    <property type="match status" value="5"/>
</dbReference>
<keyword evidence="10" id="KW-0175">Coiled coil</keyword>
<dbReference type="PANTHER" id="PTHR43304">
    <property type="entry name" value="PHYTOCHROME-LIKE PROTEIN CPH1"/>
    <property type="match status" value="1"/>
</dbReference>
<dbReference type="SMART" id="SM00065">
    <property type="entry name" value="GAF"/>
    <property type="match status" value="1"/>
</dbReference>
<dbReference type="STRING" id="1058.SAMN05421783_1525"/>
<dbReference type="Pfam" id="PF02518">
    <property type="entry name" value="HATPase_c"/>
    <property type="match status" value="1"/>
</dbReference>
<dbReference type="Proteomes" id="UP000198816">
    <property type="component" value="Unassembled WGS sequence"/>
</dbReference>
<dbReference type="PROSITE" id="PS50109">
    <property type="entry name" value="HIS_KIN"/>
    <property type="match status" value="1"/>
</dbReference>
<dbReference type="InterPro" id="IPR052162">
    <property type="entry name" value="Sensor_kinase/Photoreceptor"/>
</dbReference>
<dbReference type="PROSITE" id="PS50113">
    <property type="entry name" value="PAC"/>
    <property type="match status" value="3"/>
</dbReference>
<dbReference type="SUPFAM" id="SSF55785">
    <property type="entry name" value="PYP-like sensor domain (PAS domain)"/>
    <property type="match status" value="5"/>
</dbReference>
<dbReference type="Gene3D" id="3.30.450.350">
    <property type="entry name" value="CHASE domain"/>
    <property type="match status" value="1"/>
</dbReference>
<feature type="domain" description="PAC" evidence="14">
    <location>
        <begin position="677"/>
        <end position="728"/>
    </location>
</feature>
<evidence type="ECO:0000313" key="17">
    <source>
        <dbReference type="Proteomes" id="UP000198816"/>
    </source>
</evidence>
<keyword evidence="9 11" id="KW-0472">Membrane</keyword>
<evidence type="ECO:0000256" key="9">
    <source>
        <dbReference type="ARBA" id="ARBA00023136"/>
    </source>
</evidence>
<feature type="domain" description="PAS" evidence="13">
    <location>
        <begin position="182"/>
        <end position="249"/>
    </location>
</feature>
<feature type="transmembrane region" description="Helical" evidence="11">
    <location>
        <begin position="150"/>
        <end position="173"/>
    </location>
</feature>
<dbReference type="Gene3D" id="3.30.565.10">
    <property type="entry name" value="Histidine kinase-like ATPase, C-terminal domain"/>
    <property type="match status" value="1"/>
</dbReference>
<dbReference type="InterPro" id="IPR036890">
    <property type="entry name" value="HATPase_C_sf"/>
</dbReference>
<dbReference type="InterPro" id="IPR036097">
    <property type="entry name" value="HisK_dim/P_sf"/>
</dbReference>
<dbReference type="SUPFAM" id="SSF55874">
    <property type="entry name" value="ATPase domain of HSP90 chaperone/DNA topoisomerase II/histidine kinase"/>
    <property type="match status" value="1"/>
</dbReference>
<dbReference type="InterPro" id="IPR000700">
    <property type="entry name" value="PAS-assoc_C"/>
</dbReference>
<dbReference type="RefSeq" id="WP_175534787.1">
    <property type="nucleotide sequence ID" value="NZ_FNNZ01000052.1"/>
</dbReference>
<dbReference type="InterPro" id="IPR003661">
    <property type="entry name" value="HisK_dim/P_dom"/>
</dbReference>
<evidence type="ECO:0000313" key="16">
    <source>
        <dbReference type="EMBL" id="SDX67135.1"/>
    </source>
</evidence>
<dbReference type="InterPro" id="IPR004358">
    <property type="entry name" value="Sig_transdc_His_kin-like_C"/>
</dbReference>
<evidence type="ECO:0000256" key="4">
    <source>
        <dbReference type="ARBA" id="ARBA00022553"/>
    </source>
</evidence>
<dbReference type="InterPro" id="IPR029016">
    <property type="entry name" value="GAF-like_dom_sf"/>
</dbReference>
<evidence type="ECO:0000256" key="7">
    <source>
        <dbReference type="ARBA" id="ARBA00022777"/>
    </source>
</evidence>
<feature type="domain" description="CHASE" evidence="15">
    <location>
        <begin position="1"/>
        <end position="137"/>
    </location>
</feature>
<dbReference type="PROSITE" id="PS50839">
    <property type="entry name" value="CHASE"/>
    <property type="match status" value="1"/>
</dbReference>
<dbReference type="InterPro" id="IPR001610">
    <property type="entry name" value="PAC"/>
</dbReference>
<protein>
    <recommendedName>
        <fullName evidence="3">histidine kinase</fullName>
        <ecNumber evidence="3">2.7.13.3</ecNumber>
    </recommendedName>
</protein>
<dbReference type="Pfam" id="PF08448">
    <property type="entry name" value="PAS_4"/>
    <property type="match status" value="3"/>
</dbReference>
<gene>
    <name evidence="16" type="ORF">SAMN05421783_1525</name>
</gene>
<dbReference type="InterPro" id="IPR013656">
    <property type="entry name" value="PAS_4"/>
</dbReference>
<dbReference type="CDD" id="cd00130">
    <property type="entry name" value="PAS"/>
    <property type="match status" value="4"/>
</dbReference>
<evidence type="ECO:0000256" key="1">
    <source>
        <dbReference type="ARBA" id="ARBA00000085"/>
    </source>
</evidence>
<name>A0A1H3DL64_THIRO</name>
<evidence type="ECO:0000256" key="2">
    <source>
        <dbReference type="ARBA" id="ARBA00004370"/>
    </source>
</evidence>
<dbReference type="InterPro" id="IPR006189">
    <property type="entry name" value="CHASE_dom"/>
</dbReference>
<dbReference type="AlphaFoldDB" id="A0A1H3DL64"/>
<dbReference type="Gene3D" id="1.10.287.130">
    <property type="match status" value="1"/>
</dbReference>
<dbReference type="SMART" id="SM00388">
    <property type="entry name" value="HisKA"/>
    <property type="match status" value="1"/>
</dbReference>
<reference evidence="17" key="1">
    <citation type="submission" date="2016-10" db="EMBL/GenBank/DDBJ databases">
        <authorList>
            <person name="Varghese N."/>
            <person name="Submissions S."/>
        </authorList>
    </citation>
    <scope>NUCLEOTIDE SEQUENCE [LARGE SCALE GENOMIC DNA]</scope>
    <source>
        <strain evidence="17">DSM 217</strain>
    </source>
</reference>
<comment type="catalytic activity">
    <reaction evidence="1">
        <text>ATP + protein L-histidine = ADP + protein N-phospho-L-histidine.</text>
        <dbReference type="EC" id="2.7.13.3"/>
    </reaction>
</comment>
<dbReference type="FunFam" id="1.10.287.130:FF:000070">
    <property type="entry name" value="Histidine kinase sensor protein"/>
    <property type="match status" value="1"/>
</dbReference>
<evidence type="ECO:0000259" key="14">
    <source>
        <dbReference type="PROSITE" id="PS50113"/>
    </source>
</evidence>
<proteinExistence type="predicted"/>
<dbReference type="Pfam" id="PF00512">
    <property type="entry name" value="HisKA"/>
    <property type="match status" value="1"/>
</dbReference>
<dbReference type="PROSITE" id="PS50112">
    <property type="entry name" value="PAS"/>
    <property type="match status" value="1"/>
</dbReference>
<evidence type="ECO:0000259" key="15">
    <source>
        <dbReference type="PROSITE" id="PS50839"/>
    </source>
</evidence>
<dbReference type="InterPro" id="IPR005467">
    <property type="entry name" value="His_kinase_dom"/>
</dbReference>
<dbReference type="Pfam" id="PF03924">
    <property type="entry name" value="CHASE"/>
    <property type="match status" value="1"/>
</dbReference>
<keyword evidence="6 11" id="KW-0812">Transmembrane</keyword>
<keyword evidence="4" id="KW-0597">Phosphoprotein</keyword>
<keyword evidence="8 11" id="KW-1133">Transmembrane helix</keyword>
<evidence type="ECO:0000256" key="6">
    <source>
        <dbReference type="ARBA" id="ARBA00022692"/>
    </source>
</evidence>
<dbReference type="Pfam" id="PF13426">
    <property type="entry name" value="PAS_9"/>
    <property type="match status" value="1"/>
</dbReference>
<keyword evidence="5" id="KW-0808">Transferase</keyword>
<dbReference type="InterPro" id="IPR000014">
    <property type="entry name" value="PAS"/>
</dbReference>
<feature type="domain" description="PAC" evidence="14">
    <location>
        <begin position="922"/>
        <end position="972"/>
    </location>
</feature>
<dbReference type="Pfam" id="PF08447">
    <property type="entry name" value="PAS_3"/>
    <property type="match status" value="1"/>
</dbReference>
<feature type="domain" description="PAC" evidence="14">
    <location>
        <begin position="256"/>
        <end position="308"/>
    </location>
</feature>
<dbReference type="InterPro" id="IPR013655">
    <property type="entry name" value="PAS_fold_3"/>
</dbReference>
<dbReference type="EMBL" id="FNNZ01000052">
    <property type="protein sequence ID" value="SDX67135.1"/>
    <property type="molecule type" value="Genomic_DNA"/>
</dbReference>
<dbReference type="SMART" id="SM00387">
    <property type="entry name" value="HATPase_c"/>
    <property type="match status" value="1"/>
</dbReference>
<dbReference type="SMART" id="SM00091">
    <property type="entry name" value="PAS"/>
    <property type="match status" value="4"/>
</dbReference>
<dbReference type="SMART" id="SM01079">
    <property type="entry name" value="CHASE"/>
    <property type="match status" value="1"/>
</dbReference>
<dbReference type="SMART" id="SM00086">
    <property type="entry name" value="PAC"/>
    <property type="match status" value="4"/>
</dbReference>
<sequence>MYPLAGNEAAIGLDYRAHPTQGPAARRALRTGESTLAGPLPMLQGGMGFIIREPVFVTPDAPGRERRPWGIVSAVIDVETLYRQAGILDALTQFRLALRGTDGTGPTGPIFFGDPGIAEHRPVALDVAVPGGSWQLAATPLGGWGQSQQLLWTIRLGGLVLALAAAVMTYLLLRRSLDLAHSQGRLRTLLDTIPDLVWLKDTDGVYLACNPRFEQLFGAPESEILGRRDRDFLPAELADFLRANDRAAIAAGGPRVNEEWATFAADGYRGLFETIKTPVRDAKGRVLGVLGIARDITARKEAEERIQRLSRVHSVLSGINSAIVRLRDPEALFREACRIAVEVGGFRMAWLGLADPASGLVRPVAHAGVADGYPERLHIAIGGDDDVQAHGPTGEALKQGQHVVCNDIAEDPRMAPGREAALALGYHASATFPIVVAGETRGTFSLYADRAAVFDAAELDLLDELAADIGFALELMESDRAREALNCRLTDLLESMSDGFVSLGRDWCFQYVNRQAGIQLGRDPAELVGQPIWSAFPEGIGEPTQAALEQAMRTREVVRLEDYFAPWDRWFENRIYPTSDGISSFFTDITERKRVEQEIRRQRDILDRTSRLARVGGWEFEVATLAGSWTDETARILDMEPPQPHAGVAQGLELFQGPSRTVIEKALRDAIERGQAYELELEVTTAKGAHKWVRTIGLPVLEEGRVVGVQGAIQDITRRKLAELAAREREALLDLVFQVLPDLFFLIDADGTIRDYRASRRGNFYAPPEHFLGRRMHEVLPPGPAEIFAHNMDLAAGAERLVTYEYDLPMPDGEHRFEARLAPLPETSQLIAVVRDVTERARTAAALRESEARYRHLFEHNPLPVLIYARGTLQLLAVNTSFLDHYGYSREEAEKLRLIDLFPEQERVPITELAARLTGLAFDGEWHHLKKDGTVMAIEARSHDLEYQGRRARVAVVTDITERQRVEDEIRRLNAELEERVSARTAELASINDELETFTYSVSHDLKAPLRGIDGYSKLLLEDYLEQLDEEGRLLLGNVRHGVEQMSQLIEDLLAYSRMERRGLPGVPLDLAALMGRLLTERAADIQAAGADVQVELEGLTARADPDGLAMVLRNLLDNALKFHRPGESAAVHISGATGESSVRLRIADQGIGFDVQFHDRIFEIFQRLQRAENFPGTGIGLAIVRKAMSRMGGHAWAESAPGQGAVFYLELPR</sequence>
<dbReference type="InterPro" id="IPR035965">
    <property type="entry name" value="PAS-like_dom_sf"/>
</dbReference>
<dbReference type="SUPFAM" id="SSF47384">
    <property type="entry name" value="Homodimeric domain of signal transducing histidine kinase"/>
    <property type="match status" value="1"/>
</dbReference>
<feature type="coiled-coil region" evidence="10">
    <location>
        <begin position="963"/>
        <end position="994"/>
    </location>
</feature>
<evidence type="ECO:0000256" key="3">
    <source>
        <dbReference type="ARBA" id="ARBA00012438"/>
    </source>
</evidence>
<dbReference type="EC" id="2.7.13.3" evidence="3"/>
<evidence type="ECO:0000256" key="10">
    <source>
        <dbReference type="SAM" id="Coils"/>
    </source>
</evidence>
<dbReference type="InterPro" id="IPR003594">
    <property type="entry name" value="HATPase_dom"/>
</dbReference>
<keyword evidence="7" id="KW-0418">Kinase</keyword>
<evidence type="ECO:0000259" key="12">
    <source>
        <dbReference type="PROSITE" id="PS50109"/>
    </source>
</evidence>
<evidence type="ECO:0000256" key="5">
    <source>
        <dbReference type="ARBA" id="ARBA00022679"/>
    </source>
</evidence>
<evidence type="ECO:0000259" key="13">
    <source>
        <dbReference type="PROSITE" id="PS50112"/>
    </source>
</evidence>
<dbReference type="InterPro" id="IPR003018">
    <property type="entry name" value="GAF"/>
</dbReference>
<keyword evidence="17" id="KW-1185">Reference proteome</keyword>
<evidence type="ECO:0000256" key="8">
    <source>
        <dbReference type="ARBA" id="ARBA00022989"/>
    </source>
</evidence>
<dbReference type="NCBIfam" id="TIGR00229">
    <property type="entry name" value="sensory_box"/>
    <property type="match status" value="4"/>
</dbReference>